<dbReference type="SMART" id="SM00448">
    <property type="entry name" value="REC"/>
    <property type="match status" value="1"/>
</dbReference>
<feature type="domain" description="Response regulatory" evidence="5">
    <location>
        <begin position="5"/>
        <end position="122"/>
    </location>
</feature>
<evidence type="ECO:0000259" key="4">
    <source>
        <dbReference type="PROSITE" id="PS50043"/>
    </source>
</evidence>
<dbReference type="InterPro" id="IPR000792">
    <property type="entry name" value="Tscrpt_reg_LuxR_C"/>
</dbReference>
<dbReference type="Pfam" id="PF00196">
    <property type="entry name" value="GerE"/>
    <property type="match status" value="1"/>
</dbReference>
<dbReference type="Gene3D" id="3.40.50.2300">
    <property type="match status" value="1"/>
</dbReference>
<dbReference type="SUPFAM" id="SSF52172">
    <property type="entry name" value="CheY-like"/>
    <property type="match status" value="1"/>
</dbReference>
<accession>A0A934RFX5</accession>
<dbReference type="InterPro" id="IPR039420">
    <property type="entry name" value="WalR-like"/>
</dbReference>
<evidence type="ECO:0000256" key="1">
    <source>
        <dbReference type="ARBA" id="ARBA00022553"/>
    </source>
</evidence>
<dbReference type="Proteomes" id="UP000658278">
    <property type="component" value="Unassembled WGS sequence"/>
</dbReference>
<dbReference type="InterPro" id="IPR016032">
    <property type="entry name" value="Sig_transdc_resp-reg_C-effctor"/>
</dbReference>
<dbReference type="GO" id="GO:0000160">
    <property type="term" value="P:phosphorelay signal transduction system"/>
    <property type="evidence" value="ECO:0007669"/>
    <property type="project" value="InterPro"/>
</dbReference>
<dbReference type="AlphaFoldDB" id="A0A934RFX5"/>
<organism evidence="6 7">
    <name type="scientific">Haloferula rosea</name>
    <dbReference type="NCBI Taxonomy" id="490093"/>
    <lineage>
        <taxon>Bacteria</taxon>
        <taxon>Pseudomonadati</taxon>
        <taxon>Verrucomicrobiota</taxon>
        <taxon>Verrucomicrobiia</taxon>
        <taxon>Verrucomicrobiales</taxon>
        <taxon>Verrucomicrobiaceae</taxon>
        <taxon>Haloferula</taxon>
    </lineage>
</organism>
<name>A0A934RFX5_9BACT</name>
<evidence type="ECO:0000313" key="6">
    <source>
        <dbReference type="EMBL" id="MBK1828853.1"/>
    </source>
</evidence>
<dbReference type="EMBL" id="JAENII010000019">
    <property type="protein sequence ID" value="MBK1828853.1"/>
    <property type="molecule type" value="Genomic_DNA"/>
</dbReference>
<feature type="domain" description="HTH luxR-type" evidence="4">
    <location>
        <begin position="145"/>
        <end position="210"/>
    </location>
</feature>
<evidence type="ECO:0000313" key="7">
    <source>
        <dbReference type="Proteomes" id="UP000658278"/>
    </source>
</evidence>
<dbReference type="RefSeq" id="WP_200283065.1">
    <property type="nucleotide sequence ID" value="NZ_JAENII010000019.1"/>
</dbReference>
<dbReference type="CDD" id="cd17535">
    <property type="entry name" value="REC_NarL-like"/>
    <property type="match status" value="1"/>
</dbReference>
<dbReference type="Pfam" id="PF00072">
    <property type="entry name" value="Response_reg"/>
    <property type="match status" value="1"/>
</dbReference>
<keyword evidence="2" id="KW-0238">DNA-binding</keyword>
<evidence type="ECO:0000256" key="3">
    <source>
        <dbReference type="PROSITE-ProRule" id="PRU00169"/>
    </source>
</evidence>
<evidence type="ECO:0000256" key="2">
    <source>
        <dbReference type="ARBA" id="ARBA00023125"/>
    </source>
</evidence>
<reference evidence="6" key="1">
    <citation type="submission" date="2021-01" db="EMBL/GenBank/DDBJ databases">
        <title>Modified the classification status of verrucomicrobia.</title>
        <authorList>
            <person name="Feng X."/>
        </authorList>
    </citation>
    <scope>NUCLEOTIDE SEQUENCE</scope>
    <source>
        <strain evidence="6">KCTC 22201</strain>
    </source>
</reference>
<dbReference type="InterPro" id="IPR001789">
    <property type="entry name" value="Sig_transdc_resp-reg_receiver"/>
</dbReference>
<dbReference type="GO" id="GO:0003677">
    <property type="term" value="F:DNA binding"/>
    <property type="evidence" value="ECO:0007669"/>
    <property type="project" value="UniProtKB-KW"/>
</dbReference>
<dbReference type="CDD" id="cd06170">
    <property type="entry name" value="LuxR_C_like"/>
    <property type="match status" value="1"/>
</dbReference>
<gene>
    <name evidence="6" type="ORF">JIN81_17595</name>
</gene>
<dbReference type="PANTHER" id="PTHR43214:SF43">
    <property type="entry name" value="TWO-COMPONENT RESPONSE REGULATOR"/>
    <property type="match status" value="1"/>
</dbReference>
<dbReference type="PANTHER" id="PTHR43214">
    <property type="entry name" value="TWO-COMPONENT RESPONSE REGULATOR"/>
    <property type="match status" value="1"/>
</dbReference>
<proteinExistence type="predicted"/>
<feature type="modified residue" description="4-aspartylphosphate" evidence="3">
    <location>
        <position position="57"/>
    </location>
</feature>
<dbReference type="SMART" id="SM00421">
    <property type="entry name" value="HTH_LUXR"/>
    <property type="match status" value="1"/>
</dbReference>
<dbReference type="SUPFAM" id="SSF46894">
    <property type="entry name" value="C-terminal effector domain of the bipartite response regulators"/>
    <property type="match status" value="1"/>
</dbReference>
<dbReference type="PRINTS" id="PR00038">
    <property type="entry name" value="HTHLUXR"/>
</dbReference>
<keyword evidence="7" id="KW-1185">Reference proteome</keyword>
<sequence>MNPQRIILIEDHTIYRETVSKTLNNHPDYECVAQFSNMEDALEALDAGVTSDIILLDLGLPAMGGIEGIGALREKLPEAKVIILTAFTDREKVFAALEAGAHGYLVKAGSPVRLLQTLAEVIMGGTPLDPQIAGMVLKTFQKLSPIAEEDKLAPREKEILQLVARGMTKQQVAEELEISPHSVSGYLRRAFDKLHVHSLPAAVSAAIRRGLLDLS</sequence>
<keyword evidence="1 3" id="KW-0597">Phosphoprotein</keyword>
<dbReference type="PROSITE" id="PS50110">
    <property type="entry name" value="RESPONSE_REGULATORY"/>
    <property type="match status" value="1"/>
</dbReference>
<dbReference type="GO" id="GO:0006355">
    <property type="term" value="P:regulation of DNA-templated transcription"/>
    <property type="evidence" value="ECO:0007669"/>
    <property type="project" value="InterPro"/>
</dbReference>
<protein>
    <submittedName>
        <fullName evidence="6">Response regulator transcription factor</fullName>
    </submittedName>
</protein>
<comment type="caution">
    <text evidence="6">The sequence shown here is derived from an EMBL/GenBank/DDBJ whole genome shotgun (WGS) entry which is preliminary data.</text>
</comment>
<dbReference type="InterPro" id="IPR058245">
    <property type="entry name" value="NreC/VraR/RcsB-like_REC"/>
</dbReference>
<dbReference type="PROSITE" id="PS50043">
    <property type="entry name" value="HTH_LUXR_2"/>
    <property type="match status" value="1"/>
</dbReference>
<evidence type="ECO:0000259" key="5">
    <source>
        <dbReference type="PROSITE" id="PS50110"/>
    </source>
</evidence>
<dbReference type="InterPro" id="IPR011006">
    <property type="entry name" value="CheY-like_superfamily"/>
</dbReference>